<name>A0A6B0U0L6_IXORI</name>
<sequence>MSPFPDTRLMLNLFVWLWTWPVSSMMVPGTSGCRGRSIGTSGSNVTKLGSGYGGREQNASSLPVIRE</sequence>
<feature type="compositionally biased region" description="Polar residues" evidence="1">
    <location>
        <begin position="38"/>
        <end position="47"/>
    </location>
</feature>
<keyword evidence="2" id="KW-0732">Signal</keyword>
<evidence type="ECO:0000256" key="2">
    <source>
        <dbReference type="SAM" id="SignalP"/>
    </source>
</evidence>
<accession>A0A6B0U0L6</accession>
<dbReference type="AlphaFoldDB" id="A0A6B0U0L6"/>
<feature type="signal peptide" evidence="2">
    <location>
        <begin position="1"/>
        <end position="24"/>
    </location>
</feature>
<feature type="chain" id="PRO_5025493363" evidence="2">
    <location>
        <begin position="25"/>
        <end position="67"/>
    </location>
</feature>
<evidence type="ECO:0000256" key="1">
    <source>
        <dbReference type="SAM" id="MobiDB-lite"/>
    </source>
</evidence>
<proteinExistence type="predicted"/>
<feature type="region of interest" description="Disordered" evidence="1">
    <location>
        <begin position="34"/>
        <end position="67"/>
    </location>
</feature>
<organism evidence="3">
    <name type="scientific">Ixodes ricinus</name>
    <name type="common">Common tick</name>
    <name type="synonym">Acarus ricinus</name>
    <dbReference type="NCBI Taxonomy" id="34613"/>
    <lineage>
        <taxon>Eukaryota</taxon>
        <taxon>Metazoa</taxon>
        <taxon>Ecdysozoa</taxon>
        <taxon>Arthropoda</taxon>
        <taxon>Chelicerata</taxon>
        <taxon>Arachnida</taxon>
        <taxon>Acari</taxon>
        <taxon>Parasitiformes</taxon>
        <taxon>Ixodida</taxon>
        <taxon>Ixodoidea</taxon>
        <taxon>Ixodidae</taxon>
        <taxon>Ixodinae</taxon>
        <taxon>Ixodes</taxon>
    </lineage>
</organism>
<protein>
    <submittedName>
        <fullName evidence="3">Putative secreted protein</fullName>
    </submittedName>
</protein>
<reference evidence="3" key="1">
    <citation type="submission" date="2019-12" db="EMBL/GenBank/DDBJ databases">
        <title>An insight into the sialome of adult female Ixodes ricinus ticks feeding for 6 days.</title>
        <authorList>
            <person name="Perner J."/>
            <person name="Ribeiro J.M.C."/>
        </authorList>
    </citation>
    <scope>NUCLEOTIDE SEQUENCE</scope>
    <source>
        <strain evidence="3">Semi-engorged</strain>
        <tissue evidence="3">Salivary glands</tissue>
    </source>
</reference>
<dbReference type="EMBL" id="GIFC01000141">
    <property type="protein sequence ID" value="MXU82224.1"/>
    <property type="molecule type" value="Transcribed_RNA"/>
</dbReference>
<evidence type="ECO:0000313" key="3">
    <source>
        <dbReference type="EMBL" id="MXU82224.1"/>
    </source>
</evidence>